<evidence type="ECO:0000256" key="1">
    <source>
        <dbReference type="SAM" id="MobiDB-lite"/>
    </source>
</evidence>
<accession>A0ABR4ZZI1</accession>
<reference evidence="3 4" key="1">
    <citation type="submission" date="2014-12" db="EMBL/GenBank/DDBJ databases">
        <title>Draft genome sequence of Cohnella kolymensis strain B-2846.</title>
        <authorList>
            <person name="Karlyshev A.V."/>
            <person name="Kudryashova E.B."/>
        </authorList>
    </citation>
    <scope>NUCLEOTIDE SEQUENCE [LARGE SCALE GENOMIC DNA]</scope>
    <source>
        <strain evidence="3 4">VKM B-2846</strain>
    </source>
</reference>
<feature type="region of interest" description="Disordered" evidence="1">
    <location>
        <begin position="98"/>
        <end position="175"/>
    </location>
</feature>
<feature type="compositionally biased region" description="Pro residues" evidence="1">
    <location>
        <begin position="132"/>
        <end position="142"/>
    </location>
</feature>
<dbReference type="EMBL" id="JXAL01000034">
    <property type="protein sequence ID" value="KIL34201.1"/>
    <property type="molecule type" value="Genomic_DNA"/>
</dbReference>
<feature type="transmembrane region" description="Helical" evidence="2">
    <location>
        <begin position="7"/>
        <end position="25"/>
    </location>
</feature>
<dbReference type="Proteomes" id="UP000054526">
    <property type="component" value="Unassembled WGS sequence"/>
</dbReference>
<evidence type="ECO:0008006" key="5">
    <source>
        <dbReference type="Google" id="ProtNLM"/>
    </source>
</evidence>
<sequence length="175" mass="19236">MTKRWRWITGIVVPAAAIIIIGLAWKPWITNADALTREAAEDAVLQLYPGEVAGTKLSKGIYSMLLKTEKGLYDMKVDARSGEIVSLKRLDAFAGIEQAEPVEANPSTPTAQIPASEPSPDNAPTQQKPNIDLPPEPTPGDPPPKRLAQSSSRSRMTRSSRLRRTTLLRNRPQRC</sequence>
<evidence type="ECO:0000313" key="3">
    <source>
        <dbReference type="EMBL" id="KIL34201.1"/>
    </source>
</evidence>
<keyword evidence="2" id="KW-0812">Transmembrane</keyword>
<evidence type="ECO:0000313" key="4">
    <source>
        <dbReference type="Proteomes" id="UP000054526"/>
    </source>
</evidence>
<feature type="compositionally biased region" description="Basic residues" evidence="1">
    <location>
        <begin position="155"/>
        <end position="175"/>
    </location>
</feature>
<gene>
    <name evidence="3" type="ORF">SD71_21315</name>
</gene>
<protein>
    <recommendedName>
        <fullName evidence="5">PepSY domain-containing protein</fullName>
    </recommendedName>
</protein>
<evidence type="ECO:0000256" key="2">
    <source>
        <dbReference type="SAM" id="Phobius"/>
    </source>
</evidence>
<keyword evidence="4" id="KW-1185">Reference proteome</keyword>
<dbReference type="RefSeq" id="WP_041067871.1">
    <property type="nucleotide sequence ID" value="NZ_JXAL01000034.1"/>
</dbReference>
<keyword evidence="2" id="KW-0472">Membrane</keyword>
<organism evidence="3 4">
    <name type="scientific">Cohnella kolymensis</name>
    <dbReference type="NCBI Taxonomy" id="1590652"/>
    <lineage>
        <taxon>Bacteria</taxon>
        <taxon>Bacillati</taxon>
        <taxon>Bacillota</taxon>
        <taxon>Bacilli</taxon>
        <taxon>Bacillales</taxon>
        <taxon>Paenibacillaceae</taxon>
        <taxon>Cohnella</taxon>
    </lineage>
</organism>
<proteinExistence type="predicted"/>
<comment type="caution">
    <text evidence="3">The sequence shown here is derived from an EMBL/GenBank/DDBJ whole genome shotgun (WGS) entry which is preliminary data.</text>
</comment>
<keyword evidence="2" id="KW-1133">Transmembrane helix</keyword>
<name>A0ABR4ZZI1_9BACL</name>